<reference evidence="3" key="1">
    <citation type="submission" date="2019-04" db="EMBL/GenBank/DDBJ databases">
        <title>Sequencing of skin fungus with MAO and IRED activity.</title>
        <authorList>
            <person name="Marsaioli A.J."/>
            <person name="Bonatto J.M.C."/>
            <person name="Reis Junior O."/>
        </authorList>
    </citation>
    <scope>NUCLEOTIDE SEQUENCE</scope>
    <source>
        <strain evidence="3">28M1</strain>
    </source>
</reference>
<comment type="caution">
    <text evidence="3">The sequence shown here is derived from an EMBL/GenBank/DDBJ whole genome shotgun (WGS) entry which is preliminary data.</text>
</comment>
<organism evidence="3 4">
    <name type="scientific">Didymella heteroderae</name>
    <dbReference type="NCBI Taxonomy" id="1769908"/>
    <lineage>
        <taxon>Eukaryota</taxon>
        <taxon>Fungi</taxon>
        <taxon>Dikarya</taxon>
        <taxon>Ascomycota</taxon>
        <taxon>Pezizomycotina</taxon>
        <taxon>Dothideomycetes</taxon>
        <taxon>Pleosporomycetidae</taxon>
        <taxon>Pleosporales</taxon>
        <taxon>Pleosporineae</taxon>
        <taxon>Didymellaceae</taxon>
        <taxon>Didymella</taxon>
    </lineage>
</organism>
<dbReference type="Gene3D" id="1.20.120.1020">
    <property type="entry name" value="Prion-inhibition and propagation, HeLo domain"/>
    <property type="match status" value="1"/>
</dbReference>
<dbReference type="EMBL" id="SWKV01000239">
    <property type="protein sequence ID" value="KAF3029617.1"/>
    <property type="molecule type" value="Genomic_DNA"/>
</dbReference>
<feature type="domain" description="Fungal death-pathway protein SesB" evidence="2">
    <location>
        <begin position="235"/>
        <end position="257"/>
    </location>
</feature>
<evidence type="ECO:0008006" key="5">
    <source>
        <dbReference type="Google" id="ProtNLM"/>
    </source>
</evidence>
<evidence type="ECO:0000259" key="2">
    <source>
        <dbReference type="Pfam" id="PF17046"/>
    </source>
</evidence>
<dbReference type="InterPro" id="IPR031469">
    <property type="entry name" value="SesB_dom"/>
</dbReference>
<name>A0A9P5BU75_9PLEO</name>
<dbReference type="PANTHER" id="PTHR37542">
    <property type="entry name" value="HELO DOMAIN-CONTAINING PROTEIN-RELATED"/>
    <property type="match status" value="1"/>
</dbReference>
<evidence type="ECO:0000313" key="4">
    <source>
        <dbReference type="Proteomes" id="UP000758155"/>
    </source>
</evidence>
<feature type="domain" description="Prion-inhibition and propagation HeLo" evidence="1">
    <location>
        <begin position="6"/>
        <end position="202"/>
    </location>
</feature>
<dbReference type="InterPro" id="IPR038305">
    <property type="entry name" value="HeLo_sf"/>
</dbReference>
<dbReference type="AlphaFoldDB" id="A0A9P5BU75"/>
<evidence type="ECO:0000259" key="1">
    <source>
        <dbReference type="Pfam" id="PF14479"/>
    </source>
</evidence>
<dbReference type="Pfam" id="PF17046">
    <property type="entry name" value="Ses_B"/>
    <property type="match status" value="1"/>
</dbReference>
<dbReference type="Pfam" id="PF14479">
    <property type="entry name" value="HeLo"/>
    <property type="match status" value="1"/>
</dbReference>
<protein>
    <recommendedName>
        <fullName evidence="5">Prion-inhibition and propagation HeLo domain-containing protein</fullName>
    </recommendedName>
</protein>
<evidence type="ECO:0000313" key="3">
    <source>
        <dbReference type="EMBL" id="KAF3029617.1"/>
    </source>
</evidence>
<gene>
    <name evidence="3" type="ORF">E8E12_000606</name>
</gene>
<accession>A0A9P5BU75</accession>
<dbReference type="Proteomes" id="UP000758155">
    <property type="component" value="Unassembled WGS sequence"/>
</dbReference>
<dbReference type="PANTHER" id="PTHR37542:SF3">
    <property type="entry name" value="PRION-INHIBITION AND PROPAGATION HELO DOMAIN-CONTAINING PROTEIN"/>
    <property type="match status" value="1"/>
</dbReference>
<dbReference type="InterPro" id="IPR029498">
    <property type="entry name" value="HeLo_dom"/>
</dbReference>
<keyword evidence="4" id="KW-1185">Reference proteome</keyword>
<dbReference type="OrthoDB" id="20872at2759"/>
<sequence>MAETAGLVVGVVALAGLFNNTVDCFEFVQLGRSFGKDFQTSQLKLDNARLRLSRWGKSLSLDEDVRATTSLQGRFGSEANVEHAEGLLGQMVELFAEAEGVSNKYKSRMQPQDNSPAIYDPATDLDPAMATLHEKMRQLAIERQSRSGVRQKAKWALYQEKQFRRLIEDITELVDSLVELFPATQQTQRELCDREVSAIGESEGIAVLKEIAAAQDRLLEQAIAKATAGADKSHHIVFSGSGNTGLQLGHNSGTMSGFTIGRGS</sequence>
<proteinExistence type="predicted"/>